<dbReference type="PANTHER" id="PTHR21063">
    <property type="entry name" value="LFA-3"/>
    <property type="match status" value="1"/>
</dbReference>
<keyword evidence="1" id="KW-1133">Transmembrane helix</keyword>
<dbReference type="GeneTree" id="ENSGT00980000198730"/>
<evidence type="ECO:0000259" key="2">
    <source>
        <dbReference type="PROSITE" id="PS50835"/>
    </source>
</evidence>
<dbReference type="InterPro" id="IPR036179">
    <property type="entry name" value="Ig-like_dom_sf"/>
</dbReference>
<dbReference type="SUPFAM" id="SSF48726">
    <property type="entry name" value="Immunoglobulin"/>
    <property type="match status" value="2"/>
</dbReference>
<dbReference type="Proteomes" id="UP000314983">
    <property type="component" value="Chromosome 9"/>
</dbReference>
<dbReference type="PANTHER" id="PTHR21063:SF4">
    <property type="entry name" value="CD48 ANTIGEN-RELATED"/>
    <property type="match status" value="1"/>
</dbReference>
<evidence type="ECO:0000256" key="1">
    <source>
        <dbReference type="SAM" id="Phobius"/>
    </source>
</evidence>
<sequence>MCLWRSSNVLFKTLILLKVVYSRLTGSRSNVVFLSLDVFIFAAGSSTSTERVVMYSTVGKSLTFPTRVPLTGTIHYEGRNIGVVLNKNTDTETDEKFKNRLHWDNQTGLFTLSDLRTEDSGGYTVESSKESKIKQEYQLEVYKNVPAPQVTSSSNSSSDNTVCSLLCSVINGRGLVLFWYKDNFILNRTSSSNLNAILHLPLEIEKPKNDNFICVVSNPVSNKTTTANITTLCYHILFLFFLFFFTFSIISVSLNTSIM</sequence>
<keyword evidence="1" id="KW-0472">Membrane</keyword>
<reference evidence="3" key="3">
    <citation type="submission" date="2020-05" db="EMBL/GenBank/DDBJ databases">
        <title>Electrophorus electricus (electric eel) genome, fEleEle1, primary haplotype.</title>
        <authorList>
            <person name="Myers G."/>
            <person name="Meyer A."/>
            <person name="Fedrigo O."/>
            <person name="Formenti G."/>
            <person name="Rhie A."/>
            <person name="Tracey A."/>
            <person name="Sims Y."/>
            <person name="Jarvis E.D."/>
        </authorList>
    </citation>
    <scope>NUCLEOTIDE SEQUENCE [LARGE SCALE GENOMIC DNA]</scope>
</reference>
<dbReference type="InterPro" id="IPR013783">
    <property type="entry name" value="Ig-like_fold"/>
</dbReference>
<reference evidence="3" key="5">
    <citation type="submission" date="2025-09" db="UniProtKB">
        <authorList>
            <consortium name="Ensembl"/>
        </authorList>
    </citation>
    <scope>IDENTIFICATION</scope>
</reference>
<dbReference type="InterPro" id="IPR007110">
    <property type="entry name" value="Ig-like_dom"/>
</dbReference>
<evidence type="ECO:0000313" key="4">
    <source>
        <dbReference type="Proteomes" id="UP000314983"/>
    </source>
</evidence>
<keyword evidence="1" id="KW-0812">Transmembrane</keyword>
<proteinExistence type="predicted"/>
<accession>A0A4W4EDW2</accession>
<evidence type="ECO:0000313" key="3">
    <source>
        <dbReference type="Ensembl" id="ENSEEEP00000009467.2"/>
    </source>
</evidence>
<dbReference type="Gene3D" id="2.60.40.10">
    <property type="entry name" value="Immunoglobulins"/>
    <property type="match status" value="2"/>
</dbReference>
<dbReference type="Ensembl" id="ENSEEET00000009585.2">
    <property type="protein sequence ID" value="ENSEEEP00000009467.2"/>
    <property type="gene ID" value="ENSEEEG00000004831.2"/>
</dbReference>
<protein>
    <recommendedName>
        <fullName evidence="2">Ig-like domain-containing protein</fullName>
    </recommendedName>
</protein>
<feature type="domain" description="Ig-like" evidence="2">
    <location>
        <begin position="148"/>
        <end position="230"/>
    </location>
</feature>
<keyword evidence="4" id="KW-1185">Reference proteome</keyword>
<dbReference type="AlphaFoldDB" id="A0A4W4EDW2"/>
<reference evidence="4" key="1">
    <citation type="journal article" date="2014" name="Science">
        <title>Nonhuman genetics. Genomic basis for the convergent evolution of electric organs.</title>
        <authorList>
            <person name="Gallant J.R."/>
            <person name="Traeger L.L."/>
            <person name="Volkening J.D."/>
            <person name="Moffett H."/>
            <person name="Chen P.H."/>
            <person name="Novina C.D."/>
            <person name="Phillips G.N.Jr."/>
            <person name="Anand R."/>
            <person name="Wells G.B."/>
            <person name="Pinch M."/>
            <person name="Guth R."/>
            <person name="Unguez G.A."/>
            <person name="Albert J.S."/>
            <person name="Zakon H.H."/>
            <person name="Samanta M.P."/>
            <person name="Sussman M.R."/>
        </authorList>
    </citation>
    <scope>NUCLEOTIDE SEQUENCE [LARGE SCALE GENOMIC DNA]</scope>
</reference>
<name>A0A4W4EDW2_ELEEL</name>
<reference evidence="4" key="2">
    <citation type="journal article" date="2017" name="Sci. Adv.">
        <title>A tail of two voltages: Proteomic comparison of the three electric organs of the electric eel.</title>
        <authorList>
            <person name="Traeger L.L."/>
            <person name="Sabat G."/>
            <person name="Barrett-Wilt G.A."/>
            <person name="Wells G.B."/>
            <person name="Sussman M.R."/>
        </authorList>
    </citation>
    <scope>NUCLEOTIDE SEQUENCE [LARGE SCALE GENOMIC DNA]</scope>
</reference>
<feature type="transmembrane region" description="Helical" evidence="1">
    <location>
        <begin position="234"/>
        <end position="254"/>
    </location>
</feature>
<reference evidence="3" key="4">
    <citation type="submission" date="2025-08" db="UniProtKB">
        <authorList>
            <consortium name="Ensembl"/>
        </authorList>
    </citation>
    <scope>IDENTIFICATION</scope>
</reference>
<organism evidence="3 4">
    <name type="scientific">Electrophorus electricus</name>
    <name type="common">Electric eel</name>
    <name type="synonym">Gymnotus electricus</name>
    <dbReference type="NCBI Taxonomy" id="8005"/>
    <lineage>
        <taxon>Eukaryota</taxon>
        <taxon>Metazoa</taxon>
        <taxon>Chordata</taxon>
        <taxon>Craniata</taxon>
        <taxon>Vertebrata</taxon>
        <taxon>Euteleostomi</taxon>
        <taxon>Actinopterygii</taxon>
        <taxon>Neopterygii</taxon>
        <taxon>Teleostei</taxon>
        <taxon>Ostariophysi</taxon>
        <taxon>Gymnotiformes</taxon>
        <taxon>Gymnotoidei</taxon>
        <taxon>Gymnotidae</taxon>
        <taxon>Electrophorus</taxon>
    </lineage>
</organism>
<dbReference type="PROSITE" id="PS50835">
    <property type="entry name" value="IG_LIKE"/>
    <property type="match status" value="1"/>
</dbReference>